<evidence type="ECO:0000256" key="2">
    <source>
        <dbReference type="ARBA" id="ARBA00005346"/>
    </source>
</evidence>
<keyword evidence="3" id="KW-1003">Cell membrane</keyword>
<feature type="transmembrane region" description="Helical" evidence="8">
    <location>
        <begin position="76"/>
        <end position="96"/>
    </location>
</feature>
<dbReference type="InterPro" id="IPR003918">
    <property type="entry name" value="NADH_UbQ_OxRdtase"/>
</dbReference>
<keyword evidence="11" id="KW-1185">Reference proteome</keyword>
<accession>A0ABS5PTU6</accession>
<feature type="transmembrane region" description="Helical" evidence="8">
    <location>
        <begin position="34"/>
        <end position="52"/>
    </location>
</feature>
<evidence type="ECO:0000256" key="3">
    <source>
        <dbReference type="ARBA" id="ARBA00022475"/>
    </source>
</evidence>
<keyword evidence="4 7" id="KW-0812">Transmembrane</keyword>
<organism evidence="10 11">
    <name type="scientific">Fusibacter paucivorans</name>
    <dbReference type="NCBI Taxonomy" id="76009"/>
    <lineage>
        <taxon>Bacteria</taxon>
        <taxon>Bacillati</taxon>
        <taxon>Bacillota</taxon>
        <taxon>Clostridia</taxon>
        <taxon>Eubacteriales</taxon>
        <taxon>Eubacteriales Family XII. Incertae Sedis</taxon>
        <taxon>Fusibacter</taxon>
    </lineage>
</organism>
<feature type="transmembrane region" description="Helical" evidence="8">
    <location>
        <begin position="278"/>
        <end position="295"/>
    </location>
</feature>
<name>A0ABS5PTU6_9FIRM</name>
<feature type="transmembrane region" description="Helical" evidence="8">
    <location>
        <begin position="161"/>
        <end position="182"/>
    </location>
</feature>
<reference evidence="10 11" key="1">
    <citation type="submission" date="2021-05" db="EMBL/GenBank/DDBJ databases">
        <title>Fusibacter ferrireducens sp. nov., an anaerobic, sulfur- and Fe-reducing bacterium isolated from the mangrove sediment.</title>
        <authorList>
            <person name="Qiu D."/>
        </authorList>
    </citation>
    <scope>NUCLEOTIDE SEQUENCE [LARGE SCALE GENOMIC DNA]</scope>
    <source>
        <strain evidence="10 11">DSM 12116</strain>
    </source>
</reference>
<evidence type="ECO:0000256" key="6">
    <source>
        <dbReference type="ARBA" id="ARBA00023136"/>
    </source>
</evidence>
<evidence type="ECO:0000256" key="8">
    <source>
        <dbReference type="SAM" id="Phobius"/>
    </source>
</evidence>
<dbReference type="PANTHER" id="PTHR42703">
    <property type="entry name" value="NADH DEHYDROGENASE"/>
    <property type="match status" value="1"/>
</dbReference>
<keyword evidence="5 8" id="KW-1133">Transmembrane helix</keyword>
<protein>
    <recommendedName>
        <fullName evidence="9">NADH:quinone oxidoreductase/Mrp antiporter transmembrane domain-containing protein</fullName>
    </recommendedName>
</protein>
<dbReference type="InterPro" id="IPR050586">
    <property type="entry name" value="CPA3_Na-H_Antiporter_D"/>
</dbReference>
<dbReference type="PANTHER" id="PTHR42703:SF1">
    <property type="entry name" value="NA(+)_H(+) ANTIPORTER SUBUNIT D1"/>
    <property type="match status" value="1"/>
</dbReference>
<feature type="transmembrane region" description="Helical" evidence="8">
    <location>
        <begin position="108"/>
        <end position="126"/>
    </location>
</feature>
<feature type="transmembrane region" description="Helical" evidence="8">
    <location>
        <begin position="304"/>
        <end position="324"/>
    </location>
</feature>
<evidence type="ECO:0000256" key="7">
    <source>
        <dbReference type="RuleBase" id="RU000320"/>
    </source>
</evidence>
<gene>
    <name evidence="10" type="ORF">KHM83_13940</name>
</gene>
<comment type="caution">
    <text evidence="10">The sequence shown here is derived from an EMBL/GenBank/DDBJ whole genome shotgun (WGS) entry which is preliminary data.</text>
</comment>
<feature type="transmembrane region" description="Helical" evidence="8">
    <location>
        <begin position="518"/>
        <end position="535"/>
    </location>
</feature>
<dbReference type="EMBL" id="JAHBCL010000025">
    <property type="protein sequence ID" value="MBS7527781.1"/>
    <property type="molecule type" value="Genomic_DNA"/>
</dbReference>
<evidence type="ECO:0000259" key="9">
    <source>
        <dbReference type="Pfam" id="PF00361"/>
    </source>
</evidence>
<comment type="subcellular location">
    <subcellularLocation>
        <location evidence="1">Cell membrane</location>
        <topology evidence="1">Multi-pass membrane protein</topology>
    </subcellularLocation>
    <subcellularLocation>
        <location evidence="7">Membrane</location>
        <topology evidence="7">Multi-pass membrane protein</topology>
    </subcellularLocation>
</comment>
<dbReference type="PRINTS" id="PR01437">
    <property type="entry name" value="NUOXDRDTASE4"/>
</dbReference>
<feature type="transmembrane region" description="Helical" evidence="8">
    <location>
        <begin position="132"/>
        <end position="149"/>
    </location>
</feature>
<evidence type="ECO:0000256" key="5">
    <source>
        <dbReference type="ARBA" id="ARBA00022989"/>
    </source>
</evidence>
<feature type="transmembrane region" description="Helical" evidence="8">
    <location>
        <begin position="208"/>
        <end position="230"/>
    </location>
</feature>
<dbReference type="RefSeq" id="WP_213237639.1">
    <property type="nucleotide sequence ID" value="NZ_JAHBCL010000025.1"/>
</dbReference>
<sequence>MEKLGMILPLLVPIIGALFIVNKRLISDKNLTKVVAVTVIINFICVVYSLFFNDLTAVHILKVNAFLDIYFKVDQLTRVFSLLASSLWVLTAFYAFAYMDHEKRHRQFYTFFTLTLAVIMGVAYSGNLFTLYGYYELLTLCTLPLVIHPGTAEALQSGKKYIIYSFGGATLVVLGMMMLYAVTGDMSFMAHGIVDLSLIEGNRDLLKWSYLAMFLGFGVKAALVPFHSWLPNAMVAPTPVSALLHAVAVVKSGVFSLIRMTYFIFGTQTVMALDVTKYLMPFVVVTIVMGSLLALHQDHLKRRLAYSTISQLGYILLGILMLTPNGLLGAMLHLINHAVIKITLFFVVGAITHMTHFKYIHQIRGIGKQMPVTMICFTVAAISLVGIPPTNGFVSKWFLGLGALNIGNFLYIIILLLSAFFTAGYLLPISVTSFFVSSKSEPHERDAYQSNHETLHEVSDDSVREITHEMAKDTIHETAHETENKTLRNEMVAAEFSEDGEAESTDAKPIKLEPPKGMLYPIVLLTVVIVGLGIFPNPIINFLGGVIQDAF</sequence>
<dbReference type="InterPro" id="IPR001750">
    <property type="entry name" value="ND/Mrp_TM"/>
</dbReference>
<dbReference type="Proteomes" id="UP000746471">
    <property type="component" value="Unassembled WGS sequence"/>
</dbReference>
<feature type="transmembrane region" description="Helical" evidence="8">
    <location>
        <begin position="6"/>
        <end position="22"/>
    </location>
</feature>
<dbReference type="Pfam" id="PF00361">
    <property type="entry name" value="Proton_antipo_M"/>
    <property type="match status" value="1"/>
</dbReference>
<feature type="transmembrane region" description="Helical" evidence="8">
    <location>
        <begin position="242"/>
        <end position="266"/>
    </location>
</feature>
<evidence type="ECO:0000313" key="10">
    <source>
        <dbReference type="EMBL" id="MBS7527781.1"/>
    </source>
</evidence>
<feature type="transmembrane region" description="Helical" evidence="8">
    <location>
        <begin position="330"/>
        <end position="351"/>
    </location>
</feature>
<feature type="transmembrane region" description="Helical" evidence="8">
    <location>
        <begin position="372"/>
        <end position="389"/>
    </location>
</feature>
<proteinExistence type="inferred from homology"/>
<feature type="domain" description="NADH:quinone oxidoreductase/Mrp antiporter transmembrane" evidence="9">
    <location>
        <begin position="125"/>
        <end position="422"/>
    </location>
</feature>
<evidence type="ECO:0000256" key="4">
    <source>
        <dbReference type="ARBA" id="ARBA00022692"/>
    </source>
</evidence>
<feature type="transmembrane region" description="Helical" evidence="8">
    <location>
        <begin position="409"/>
        <end position="436"/>
    </location>
</feature>
<keyword evidence="6 8" id="KW-0472">Membrane</keyword>
<evidence type="ECO:0000256" key="1">
    <source>
        <dbReference type="ARBA" id="ARBA00004651"/>
    </source>
</evidence>
<evidence type="ECO:0000313" key="11">
    <source>
        <dbReference type="Proteomes" id="UP000746471"/>
    </source>
</evidence>
<comment type="similarity">
    <text evidence="2">Belongs to the CPA3 antiporters (TC 2.A.63) subunit D family.</text>
</comment>